<accession>E2SF36</accession>
<sequence length="99" mass="9935">MARAVEARGVAVAPAAAPVAAARVADRAGPRTLAAAGPPARPDPPRPVSSRSVTFLFVRPTRTNKNVTLLGETVSGRGAGSALCARLCAHGASLRPCPA</sequence>
<proteinExistence type="predicted"/>
<protein>
    <submittedName>
        <fullName evidence="2">Uncharacterized protein</fullName>
    </submittedName>
</protein>
<gene>
    <name evidence="2" type="ORF">HMPREF0063_12645</name>
</gene>
<dbReference type="Proteomes" id="UP000003111">
    <property type="component" value="Unassembled WGS sequence"/>
</dbReference>
<dbReference type="STRING" id="585531.HMPREF0063_12645"/>
<name>E2SF36_9ACTN</name>
<dbReference type="EMBL" id="ACLF03000011">
    <property type="protein sequence ID" value="EFQ82121.1"/>
    <property type="molecule type" value="Genomic_DNA"/>
</dbReference>
<dbReference type="HOGENOM" id="CLU_2314148_0_0_11"/>
<evidence type="ECO:0000256" key="1">
    <source>
        <dbReference type="SAM" id="MobiDB-lite"/>
    </source>
</evidence>
<evidence type="ECO:0000313" key="3">
    <source>
        <dbReference type="Proteomes" id="UP000003111"/>
    </source>
</evidence>
<reference evidence="2" key="1">
    <citation type="submission" date="2010-08" db="EMBL/GenBank/DDBJ databases">
        <authorList>
            <person name="Muzny D."/>
            <person name="Qin X."/>
            <person name="Buhay C."/>
            <person name="Dugan-Rocha S."/>
            <person name="Ding Y."/>
            <person name="Chen G."/>
            <person name="Hawes A."/>
            <person name="Holder M."/>
            <person name="Jhangiani S."/>
            <person name="Johnson A."/>
            <person name="Khan Z."/>
            <person name="Li Z."/>
            <person name="Liu W."/>
            <person name="Liu X."/>
            <person name="Perez L."/>
            <person name="Shen H."/>
            <person name="Wang Q."/>
            <person name="Watt J."/>
            <person name="Xi L."/>
            <person name="Xin Y."/>
            <person name="Zhou J."/>
            <person name="Deng J."/>
            <person name="Jiang H."/>
            <person name="Liu Y."/>
            <person name="Qu J."/>
            <person name="Song X.-Z."/>
            <person name="Zhang L."/>
            <person name="Villasana D."/>
            <person name="Johnson A."/>
            <person name="Liu J."/>
            <person name="Liyanage D."/>
            <person name="Lorensuhewa L."/>
            <person name="Robinson T."/>
            <person name="Song A."/>
            <person name="Song B.-B."/>
            <person name="Dinh H."/>
            <person name="Thornton R."/>
            <person name="Coyle M."/>
            <person name="Francisco L."/>
            <person name="Jackson L."/>
            <person name="Javaid M."/>
            <person name="Korchina V."/>
            <person name="Kovar C."/>
            <person name="Mata R."/>
            <person name="Mathew T."/>
            <person name="Ngo R."/>
            <person name="Nguyen L."/>
            <person name="Nguyen N."/>
            <person name="Okwuonu G."/>
            <person name="Ongeri F."/>
            <person name="Pham C."/>
            <person name="Simmons D."/>
            <person name="Wilczek-Boney K."/>
            <person name="Hale W."/>
            <person name="Jakkamsetti A."/>
            <person name="Pham P."/>
            <person name="Ruth R."/>
            <person name="San Lucas F."/>
            <person name="Warren J."/>
            <person name="Zhang J."/>
            <person name="Zhao Z."/>
            <person name="Zhou C."/>
            <person name="Zhu D."/>
            <person name="Lee S."/>
            <person name="Bess C."/>
            <person name="Blankenburg K."/>
            <person name="Forbes L."/>
            <person name="Fu Q."/>
            <person name="Gubbala S."/>
            <person name="Hirani K."/>
            <person name="Jayaseelan J.C."/>
            <person name="Lara F."/>
            <person name="Munidasa M."/>
            <person name="Palculict T."/>
            <person name="Patil S."/>
            <person name="Pu L.-L."/>
            <person name="Saada N."/>
            <person name="Tang L."/>
            <person name="Weissenberger G."/>
            <person name="Zhu Y."/>
            <person name="Hemphill L."/>
            <person name="Shang Y."/>
            <person name="Youmans B."/>
            <person name="Ayvaz T."/>
            <person name="Ross M."/>
            <person name="Santibanez J."/>
            <person name="Aqrawi P."/>
            <person name="Gross S."/>
            <person name="Joshi V."/>
            <person name="Fowler G."/>
            <person name="Nazareth L."/>
            <person name="Reid J."/>
            <person name="Worley K."/>
            <person name="Petrosino J."/>
            <person name="Highlander S."/>
            <person name="Gibbs R."/>
        </authorList>
    </citation>
    <scope>NUCLEOTIDE SEQUENCE [LARGE SCALE GENOMIC DNA]</scope>
    <source>
        <strain evidence="2">DSM 15272</strain>
    </source>
</reference>
<feature type="region of interest" description="Disordered" evidence="1">
    <location>
        <begin position="20"/>
        <end position="50"/>
    </location>
</feature>
<organism evidence="2 3">
    <name type="scientific">Aeromicrobium marinum DSM 15272</name>
    <dbReference type="NCBI Taxonomy" id="585531"/>
    <lineage>
        <taxon>Bacteria</taxon>
        <taxon>Bacillati</taxon>
        <taxon>Actinomycetota</taxon>
        <taxon>Actinomycetes</taxon>
        <taxon>Propionibacteriales</taxon>
        <taxon>Nocardioidaceae</taxon>
        <taxon>Aeromicrobium</taxon>
    </lineage>
</organism>
<evidence type="ECO:0000313" key="2">
    <source>
        <dbReference type="EMBL" id="EFQ82121.1"/>
    </source>
</evidence>
<dbReference type="AlphaFoldDB" id="E2SF36"/>
<comment type="caution">
    <text evidence="2">The sequence shown here is derived from an EMBL/GenBank/DDBJ whole genome shotgun (WGS) entry which is preliminary data.</text>
</comment>
<keyword evidence="3" id="KW-1185">Reference proteome</keyword>